<reference evidence="2" key="1">
    <citation type="journal article" date="2021" name="Proc. Natl. Acad. Sci. U.S.A.">
        <title>A Catalog of Tens of Thousands of Viruses from Human Metagenomes Reveals Hidden Associations with Chronic Diseases.</title>
        <authorList>
            <person name="Tisza M.J."/>
            <person name="Buck C.B."/>
        </authorList>
    </citation>
    <scope>NUCLEOTIDE SEQUENCE</scope>
    <source>
        <strain evidence="2">CtYsL76</strain>
    </source>
</reference>
<evidence type="ECO:0000256" key="1">
    <source>
        <dbReference type="SAM" id="MobiDB-lite"/>
    </source>
</evidence>
<accession>A0A8S5QMI6</accession>
<evidence type="ECO:0000313" key="2">
    <source>
        <dbReference type="EMBL" id="DAE19965.1"/>
    </source>
</evidence>
<organism evidence="2">
    <name type="scientific">CrAss-like virus sp. ctYsL76</name>
    <dbReference type="NCBI Taxonomy" id="2826826"/>
    <lineage>
        <taxon>Viruses</taxon>
        <taxon>Duplodnaviria</taxon>
        <taxon>Heunggongvirae</taxon>
        <taxon>Uroviricota</taxon>
        <taxon>Caudoviricetes</taxon>
        <taxon>Crassvirales</taxon>
    </lineage>
</organism>
<feature type="compositionally biased region" description="Low complexity" evidence="1">
    <location>
        <begin position="324"/>
        <end position="339"/>
    </location>
</feature>
<dbReference type="EMBL" id="BK015689">
    <property type="protein sequence ID" value="DAE19965.1"/>
    <property type="molecule type" value="Genomic_DNA"/>
</dbReference>
<name>A0A8S5QMI6_9CAUD</name>
<proteinExistence type="predicted"/>
<sequence length="569" mass="63584">MKIRRYQTGGIYYTPFSRDSAIQQGSQPSTNTSSSDNKEEQLIQKEIINVLKENGLPNDVDYFLSKADTFLRKSQNLGQLFSTDTSTSYDMSDLIRLQSLANRIKHNNALHEQASKQIISEGSGSEAAITNTGNLYVIDEEEGVKTIDINTYHKNPNKYNILTNSELIRLREEQPELAYNGTILTDLSNTVGMKSIVDYVKSTIGSFGTNKSSNQLDRYTSKQKNQIEKGFEQLLGFDTPDGIYKVTESTSESNQGYSDAKSLDAAINYLYRTLPSNMKNVLRANAAAEGLNPNDPKDVQNLLAMAIVEHTDHTQEYKQSLSYDSSVNKSSDEGSSGSDKTVKQSYLEMVATGEVTAPDKVIIASSNTTGGLESVAQPYGYPLDESGKQVGRGTLRDVLQKSQIGQLIDKNSISFGNKRLTDNELDRVVYDGISTLNRVWLPIDQNAEANLGIIRPDLDMERRFNEFQQWINDGYGITPNSIILKMNELDLDIVYDQEQQCWRPRVERPFLVFNGYASDKAVNLDDNSDWISHVDKSEGSRIFDIYSKYINYGSDTASKSSKRDSFSGG</sequence>
<feature type="compositionally biased region" description="Polar residues" evidence="1">
    <location>
        <begin position="20"/>
        <end position="35"/>
    </location>
</feature>
<feature type="region of interest" description="Disordered" evidence="1">
    <location>
        <begin position="316"/>
        <end position="341"/>
    </location>
</feature>
<feature type="region of interest" description="Disordered" evidence="1">
    <location>
        <begin position="17"/>
        <end position="39"/>
    </location>
</feature>
<protein>
    <submittedName>
        <fullName evidence="2">Uncharacterized protein</fullName>
    </submittedName>
</protein>